<sequence length="170" mass="18741">MLVQYLLAILSLPAFTFAFPTTKSISERATFSDVMFTSTFPEQIVPGSTTLNLAWEGGDGRYEGVYHIGVSWSSYHPREVLLSGAFSGTLDCCLAWGSFSPSCVYQPGFIFHNTTETSVTWTLNSPTYGTFLQTRRCVGGNSRFGVADVNNNVDAEHWYQLVGPIPVDED</sequence>
<dbReference type="Proteomes" id="UP000094819">
    <property type="component" value="Unassembled WGS sequence"/>
</dbReference>
<name>A0A1E3INP1_9TREE</name>
<evidence type="ECO:0000313" key="2">
    <source>
        <dbReference type="EMBL" id="ODN90219.1"/>
    </source>
</evidence>
<dbReference type="OrthoDB" id="2563607at2759"/>
<feature type="chain" id="PRO_5009129861" description="AA1-like domain-containing protein" evidence="1">
    <location>
        <begin position="19"/>
        <end position="170"/>
    </location>
</feature>
<proteinExistence type="predicted"/>
<comment type="caution">
    <text evidence="2">The sequence shown here is derived from an EMBL/GenBank/DDBJ whole genome shotgun (WGS) entry which is preliminary data.</text>
</comment>
<dbReference type="RefSeq" id="XP_019029741.1">
    <property type="nucleotide sequence ID" value="XM_019178303.1"/>
</dbReference>
<protein>
    <recommendedName>
        <fullName evidence="4">AA1-like domain-containing protein</fullName>
    </recommendedName>
</protein>
<organism evidence="2 3">
    <name type="scientific">Cryptococcus wingfieldii CBS 7118</name>
    <dbReference type="NCBI Taxonomy" id="1295528"/>
    <lineage>
        <taxon>Eukaryota</taxon>
        <taxon>Fungi</taxon>
        <taxon>Dikarya</taxon>
        <taxon>Basidiomycota</taxon>
        <taxon>Agaricomycotina</taxon>
        <taxon>Tremellomycetes</taxon>
        <taxon>Tremellales</taxon>
        <taxon>Cryptococcaceae</taxon>
        <taxon>Cryptococcus</taxon>
    </lineage>
</organism>
<dbReference type="EMBL" id="AWGH01000021">
    <property type="protein sequence ID" value="ODN90219.1"/>
    <property type="molecule type" value="Genomic_DNA"/>
</dbReference>
<gene>
    <name evidence="2" type="ORF">L198_06237</name>
</gene>
<evidence type="ECO:0008006" key="4">
    <source>
        <dbReference type="Google" id="ProtNLM"/>
    </source>
</evidence>
<accession>A0A1E3INP1</accession>
<dbReference type="GeneID" id="30195449"/>
<dbReference type="AlphaFoldDB" id="A0A1E3INP1"/>
<feature type="signal peptide" evidence="1">
    <location>
        <begin position="1"/>
        <end position="18"/>
    </location>
</feature>
<keyword evidence="1" id="KW-0732">Signal</keyword>
<evidence type="ECO:0000313" key="3">
    <source>
        <dbReference type="Proteomes" id="UP000094819"/>
    </source>
</evidence>
<reference evidence="2 3" key="1">
    <citation type="submission" date="2016-06" db="EMBL/GenBank/DDBJ databases">
        <title>Evolution of pathogenesis and genome organization in the Tremellales.</title>
        <authorList>
            <person name="Cuomo C."/>
            <person name="Litvintseva A."/>
            <person name="Heitman J."/>
            <person name="Chen Y."/>
            <person name="Sun S."/>
            <person name="Springer D."/>
            <person name="Dromer F."/>
            <person name="Young S."/>
            <person name="Zeng Q."/>
            <person name="Chapman S."/>
            <person name="Gujja S."/>
            <person name="Saif S."/>
            <person name="Birren B."/>
        </authorList>
    </citation>
    <scope>NUCLEOTIDE SEQUENCE [LARGE SCALE GENOMIC DNA]</scope>
    <source>
        <strain evidence="2 3">CBS 7118</strain>
    </source>
</reference>
<evidence type="ECO:0000256" key="1">
    <source>
        <dbReference type="SAM" id="SignalP"/>
    </source>
</evidence>
<keyword evidence="3" id="KW-1185">Reference proteome</keyword>